<dbReference type="AlphaFoldDB" id="A0A0D0C5S8"/>
<organism evidence="2 3">
    <name type="scientific">Collybiopsis luxurians FD-317 M1</name>
    <dbReference type="NCBI Taxonomy" id="944289"/>
    <lineage>
        <taxon>Eukaryota</taxon>
        <taxon>Fungi</taxon>
        <taxon>Dikarya</taxon>
        <taxon>Basidiomycota</taxon>
        <taxon>Agaricomycotina</taxon>
        <taxon>Agaricomycetes</taxon>
        <taxon>Agaricomycetidae</taxon>
        <taxon>Agaricales</taxon>
        <taxon>Marasmiineae</taxon>
        <taxon>Omphalotaceae</taxon>
        <taxon>Collybiopsis</taxon>
        <taxon>Collybiopsis luxurians</taxon>
    </lineage>
</organism>
<dbReference type="HOGENOM" id="CLU_1026943_0_0_1"/>
<evidence type="ECO:0000313" key="3">
    <source>
        <dbReference type="Proteomes" id="UP000053593"/>
    </source>
</evidence>
<evidence type="ECO:0000313" key="2">
    <source>
        <dbReference type="EMBL" id="KIK57889.1"/>
    </source>
</evidence>
<name>A0A0D0C5S8_9AGAR</name>
<dbReference type="EMBL" id="KN834788">
    <property type="protein sequence ID" value="KIK57889.1"/>
    <property type="molecule type" value="Genomic_DNA"/>
</dbReference>
<gene>
    <name evidence="2" type="ORF">GYMLUDRAFT_246541</name>
</gene>
<feature type="region of interest" description="Disordered" evidence="1">
    <location>
        <begin position="118"/>
        <end position="149"/>
    </location>
</feature>
<keyword evidence="3" id="KW-1185">Reference proteome</keyword>
<proteinExistence type="predicted"/>
<sequence>MVGHDSNEQLQELIRCIPKHLLLRFCDQYYSTEFIENNPAKFLGFNWVDFDVLSDYLCNEGHESLLTKDLSTESPIKQEDADIDISLMVTSSAAVQMHVDTDQNGNELIYIYNSDEASEGEDGVQDGNGSNDNEEMKQESIDAEEISSVGDTNDTRNIKILSVSGQESEGEEVEKLVASGVGVMDVEWKKSNTVWLNEGIWSEVFEGKTKLNQQLSVQQLEKVHSRTPSNWPINPTPTAFLINLSNLGKEEVDLEKLLNSKVHLHNFLNIQ</sequence>
<protein>
    <submittedName>
        <fullName evidence="2">Uncharacterized protein</fullName>
    </submittedName>
</protein>
<dbReference type="Proteomes" id="UP000053593">
    <property type="component" value="Unassembled WGS sequence"/>
</dbReference>
<dbReference type="OrthoDB" id="3033273at2759"/>
<reference evidence="2 3" key="1">
    <citation type="submission" date="2014-04" db="EMBL/GenBank/DDBJ databases">
        <title>Evolutionary Origins and Diversification of the Mycorrhizal Mutualists.</title>
        <authorList>
            <consortium name="DOE Joint Genome Institute"/>
            <consortium name="Mycorrhizal Genomics Consortium"/>
            <person name="Kohler A."/>
            <person name="Kuo A."/>
            <person name="Nagy L.G."/>
            <person name="Floudas D."/>
            <person name="Copeland A."/>
            <person name="Barry K.W."/>
            <person name="Cichocki N."/>
            <person name="Veneault-Fourrey C."/>
            <person name="LaButti K."/>
            <person name="Lindquist E.A."/>
            <person name="Lipzen A."/>
            <person name="Lundell T."/>
            <person name="Morin E."/>
            <person name="Murat C."/>
            <person name="Riley R."/>
            <person name="Ohm R."/>
            <person name="Sun H."/>
            <person name="Tunlid A."/>
            <person name="Henrissat B."/>
            <person name="Grigoriev I.V."/>
            <person name="Hibbett D.S."/>
            <person name="Martin F."/>
        </authorList>
    </citation>
    <scope>NUCLEOTIDE SEQUENCE [LARGE SCALE GENOMIC DNA]</scope>
    <source>
        <strain evidence="2 3">FD-317 M1</strain>
    </source>
</reference>
<evidence type="ECO:0000256" key="1">
    <source>
        <dbReference type="SAM" id="MobiDB-lite"/>
    </source>
</evidence>
<accession>A0A0D0C5S8</accession>